<evidence type="ECO:0000313" key="3">
    <source>
        <dbReference type="Proteomes" id="UP000887013"/>
    </source>
</evidence>
<sequence>LLGNKHRINAEEIGKLLRELTDRLGGGSEYDLNGADETDHLSTEEDK</sequence>
<keyword evidence="3" id="KW-1185">Reference proteome</keyword>
<feature type="region of interest" description="Disordered" evidence="1">
    <location>
        <begin position="25"/>
        <end position="47"/>
    </location>
</feature>
<feature type="non-terminal residue" evidence="2">
    <location>
        <position position="1"/>
    </location>
</feature>
<dbReference type="Proteomes" id="UP000887013">
    <property type="component" value="Unassembled WGS sequence"/>
</dbReference>
<gene>
    <name evidence="2" type="ORF">NPIL_646291</name>
</gene>
<proteinExistence type="predicted"/>
<feature type="compositionally biased region" description="Basic and acidic residues" evidence="1">
    <location>
        <begin position="37"/>
        <end position="47"/>
    </location>
</feature>
<accession>A0A8X6QIN0</accession>
<reference evidence="2" key="1">
    <citation type="submission" date="2020-08" db="EMBL/GenBank/DDBJ databases">
        <title>Multicomponent nature underlies the extraordinary mechanical properties of spider dragline silk.</title>
        <authorList>
            <person name="Kono N."/>
            <person name="Nakamura H."/>
            <person name="Mori M."/>
            <person name="Yoshida Y."/>
            <person name="Ohtoshi R."/>
            <person name="Malay A.D."/>
            <person name="Moran D.A.P."/>
            <person name="Tomita M."/>
            <person name="Numata K."/>
            <person name="Arakawa K."/>
        </authorList>
    </citation>
    <scope>NUCLEOTIDE SEQUENCE</scope>
</reference>
<organism evidence="2 3">
    <name type="scientific">Nephila pilipes</name>
    <name type="common">Giant wood spider</name>
    <name type="synonym">Nephila maculata</name>
    <dbReference type="NCBI Taxonomy" id="299642"/>
    <lineage>
        <taxon>Eukaryota</taxon>
        <taxon>Metazoa</taxon>
        <taxon>Ecdysozoa</taxon>
        <taxon>Arthropoda</taxon>
        <taxon>Chelicerata</taxon>
        <taxon>Arachnida</taxon>
        <taxon>Araneae</taxon>
        <taxon>Araneomorphae</taxon>
        <taxon>Entelegynae</taxon>
        <taxon>Araneoidea</taxon>
        <taxon>Nephilidae</taxon>
        <taxon>Nephila</taxon>
    </lineage>
</organism>
<dbReference type="EMBL" id="BMAW01128739">
    <property type="protein sequence ID" value="GFU27251.1"/>
    <property type="molecule type" value="Genomic_DNA"/>
</dbReference>
<evidence type="ECO:0000313" key="2">
    <source>
        <dbReference type="EMBL" id="GFU27251.1"/>
    </source>
</evidence>
<dbReference type="AlphaFoldDB" id="A0A8X6QIN0"/>
<evidence type="ECO:0000256" key="1">
    <source>
        <dbReference type="SAM" id="MobiDB-lite"/>
    </source>
</evidence>
<name>A0A8X6QIN0_NEPPI</name>
<protein>
    <submittedName>
        <fullName evidence="2">Uncharacterized protein</fullName>
    </submittedName>
</protein>
<comment type="caution">
    <text evidence="2">The sequence shown here is derived from an EMBL/GenBank/DDBJ whole genome shotgun (WGS) entry which is preliminary data.</text>
</comment>